<organism evidence="1 2">
    <name type="scientific">Vaccinium darrowii</name>
    <dbReference type="NCBI Taxonomy" id="229202"/>
    <lineage>
        <taxon>Eukaryota</taxon>
        <taxon>Viridiplantae</taxon>
        <taxon>Streptophyta</taxon>
        <taxon>Embryophyta</taxon>
        <taxon>Tracheophyta</taxon>
        <taxon>Spermatophyta</taxon>
        <taxon>Magnoliopsida</taxon>
        <taxon>eudicotyledons</taxon>
        <taxon>Gunneridae</taxon>
        <taxon>Pentapetalae</taxon>
        <taxon>asterids</taxon>
        <taxon>Ericales</taxon>
        <taxon>Ericaceae</taxon>
        <taxon>Vaccinioideae</taxon>
        <taxon>Vaccinieae</taxon>
        <taxon>Vaccinium</taxon>
    </lineage>
</organism>
<keyword evidence="2" id="KW-1185">Reference proteome</keyword>
<proteinExistence type="predicted"/>
<protein>
    <submittedName>
        <fullName evidence="1">Uncharacterized protein</fullName>
    </submittedName>
</protein>
<sequence>MSDFLVRFSYNNLRLVILGQCKIRAAYIRLEHSKLFIDTGEEDNTFDEHLEIPFPLKCRLRYQYHFLMGYVKGLFCIFEHDNYFLWNPSIRKSISLPKPGITENKHGSFEDYLGFGFDSRTNDYKVVRVVSLCRTKTSEVVEVPLVEVYEIMQRLEHTGWPFTCLEGAIHFTIQHRGNWSATLICSFDLSDEVFKTMSLPNGLPDGDFTTTVFKGLLSLLCHAFSDQAHNFCTIWIMKEYGVVDSWYKYVKVDLTGGLMRVIGLRNNGHILLEGGKPGPWDRELSSYDPWNKEIKKLGINGVTGHFHVDTYEENLILLNKTILKRKDRRGDCSFLVLVEMEADSGFWGFCLNTAGATTPISGFDIASQCYYPYRVFGLSVCDSMLLLLEGEV</sequence>
<comment type="caution">
    <text evidence="1">The sequence shown here is derived from an EMBL/GenBank/DDBJ whole genome shotgun (WGS) entry which is preliminary data.</text>
</comment>
<evidence type="ECO:0000313" key="2">
    <source>
        <dbReference type="Proteomes" id="UP000828048"/>
    </source>
</evidence>
<dbReference type="Proteomes" id="UP000828048">
    <property type="component" value="Chromosome 2"/>
</dbReference>
<reference evidence="1 2" key="1">
    <citation type="journal article" date="2021" name="Hortic Res">
        <title>High-quality reference genome and annotation aids understanding of berry development for evergreen blueberry (Vaccinium darrowii).</title>
        <authorList>
            <person name="Yu J."/>
            <person name="Hulse-Kemp A.M."/>
            <person name="Babiker E."/>
            <person name="Staton M."/>
        </authorList>
    </citation>
    <scope>NUCLEOTIDE SEQUENCE [LARGE SCALE GENOMIC DNA]</scope>
    <source>
        <strain evidence="2">cv. NJ 8807/NJ 8810</strain>
        <tissue evidence="1">Young leaf</tissue>
    </source>
</reference>
<evidence type="ECO:0000313" key="1">
    <source>
        <dbReference type="EMBL" id="KAH7835981.1"/>
    </source>
</evidence>
<gene>
    <name evidence="1" type="ORF">Vadar_031670</name>
</gene>
<accession>A0ACB7X5E1</accession>
<dbReference type="EMBL" id="CM037152">
    <property type="protein sequence ID" value="KAH7835981.1"/>
    <property type="molecule type" value="Genomic_DNA"/>
</dbReference>
<name>A0ACB7X5E1_9ERIC</name>